<feature type="signal peptide" evidence="10">
    <location>
        <begin position="1"/>
        <end position="19"/>
    </location>
</feature>
<evidence type="ECO:0000256" key="8">
    <source>
        <dbReference type="ARBA" id="ARBA00023004"/>
    </source>
</evidence>
<keyword evidence="4" id="KW-0479">Metal-binding</keyword>
<reference evidence="11" key="1">
    <citation type="submission" date="2023-02" db="EMBL/GenBank/DDBJ databases">
        <title>Genome of toxic invasive species Heracleum sosnowskyi carries increased number of genes despite the absence of recent whole-genome duplications.</title>
        <authorList>
            <person name="Schelkunov M."/>
            <person name="Shtratnikova V."/>
            <person name="Makarenko M."/>
            <person name="Klepikova A."/>
            <person name="Omelchenko D."/>
            <person name="Novikova G."/>
            <person name="Obukhova E."/>
            <person name="Bogdanov V."/>
            <person name="Penin A."/>
            <person name="Logacheva M."/>
        </authorList>
    </citation>
    <scope>NUCLEOTIDE SEQUENCE</scope>
    <source>
        <strain evidence="11">Hsosn_3</strain>
        <tissue evidence="11">Leaf</tissue>
    </source>
</reference>
<evidence type="ECO:0000313" key="11">
    <source>
        <dbReference type="EMBL" id="KAK1366271.1"/>
    </source>
</evidence>
<evidence type="ECO:0000256" key="9">
    <source>
        <dbReference type="ARBA" id="ARBA00023033"/>
    </source>
</evidence>
<dbReference type="SUPFAM" id="SSF48264">
    <property type="entry name" value="Cytochrome P450"/>
    <property type="match status" value="1"/>
</dbReference>
<keyword evidence="3" id="KW-0349">Heme</keyword>
<evidence type="ECO:0000256" key="4">
    <source>
        <dbReference type="ARBA" id="ARBA00022723"/>
    </source>
</evidence>
<evidence type="ECO:0000256" key="3">
    <source>
        <dbReference type="ARBA" id="ARBA00022617"/>
    </source>
</evidence>
<evidence type="ECO:0000256" key="2">
    <source>
        <dbReference type="ARBA" id="ARBA00010617"/>
    </source>
</evidence>
<dbReference type="Pfam" id="PF00067">
    <property type="entry name" value="p450"/>
    <property type="match status" value="1"/>
</dbReference>
<gene>
    <name evidence="11" type="ORF">POM88_041832</name>
</gene>
<sequence>MTIILFLAFFFLLLFTVFCYRLSTKKENHKQLPSPTKFPIIGNFHQVSQDRHISLRLLAQRHGPMMLIHLGSTPVVVVSSVAAAREIMKTQDLAFSDRPLSSISCRFFYNYKDVAFSPYSE</sequence>
<keyword evidence="5" id="KW-0256">Endoplasmic reticulum</keyword>
<dbReference type="InterPro" id="IPR002401">
    <property type="entry name" value="Cyt_P450_E_grp-I"/>
</dbReference>
<dbReference type="GO" id="GO:0016705">
    <property type="term" value="F:oxidoreductase activity, acting on paired donors, with incorporation or reduction of molecular oxygen"/>
    <property type="evidence" value="ECO:0007669"/>
    <property type="project" value="InterPro"/>
</dbReference>
<dbReference type="PANTHER" id="PTHR47955:SF15">
    <property type="entry name" value="CYTOCHROME P450 71A2-LIKE"/>
    <property type="match status" value="1"/>
</dbReference>
<dbReference type="Gene3D" id="1.10.630.10">
    <property type="entry name" value="Cytochrome P450"/>
    <property type="match status" value="1"/>
</dbReference>
<evidence type="ECO:0000256" key="7">
    <source>
        <dbReference type="ARBA" id="ARBA00023002"/>
    </source>
</evidence>
<dbReference type="GO" id="GO:0005506">
    <property type="term" value="F:iron ion binding"/>
    <property type="evidence" value="ECO:0007669"/>
    <property type="project" value="InterPro"/>
</dbReference>
<name>A0AAD8MA34_9APIA</name>
<feature type="chain" id="PRO_5042010567" evidence="10">
    <location>
        <begin position="20"/>
        <end position="121"/>
    </location>
</feature>
<evidence type="ECO:0000256" key="10">
    <source>
        <dbReference type="SAM" id="SignalP"/>
    </source>
</evidence>
<dbReference type="PRINTS" id="PR00463">
    <property type="entry name" value="EP450I"/>
</dbReference>
<keyword evidence="6" id="KW-0492">Microsome</keyword>
<proteinExistence type="inferred from homology"/>
<dbReference type="Proteomes" id="UP001237642">
    <property type="component" value="Unassembled WGS sequence"/>
</dbReference>
<keyword evidence="10" id="KW-0732">Signal</keyword>
<comment type="subcellular location">
    <subcellularLocation>
        <location evidence="1">Microsome membrane</location>
        <topology evidence="1">Single-pass membrane protein</topology>
    </subcellularLocation>
</comment>
<dbReference type="EMBL" id="JAUIZM010000009">
    <property type="protein sequence ID" value="KAK1366271.1"/>
    <property type="molecule type" value="Genomic_DNA"/>
</dbReference>
<protein>
    <submittedName>
        <fullName evidence="11">Cytochrome P450, family 71, subfamily A, polypeptide 26</fullName>
    </submittedName>
</protein>
<dbReference type="AlphaFoldDB" id="A0AAD8MA34"/>
<comment type="caution">
    <text evidence="11">The sequence shown here is derived from an EMBL/GenBank/DDBJ whole genome shotgun (WGS) entry which is preliminary data.</text>
</comment>
<keyword evidence="12" id="KW-1185">Reference proteome</keyword>
<reference evidence="11" key="2">
    <citation type="submission" date="2023-05" db="EMBL/GenBank/DDBJ databases">
        <authorList>
            <person name="Schelkunov M.I."/>
        </authorList>
    </citation>
    <scope>NUCLEOTIDE SEQUENCE</scope>
    <source>
        <strain evidence="11">Hsosn_3</strain>
        <tissue evidence="11">Leaf</tissue>
    </source>
</reference>
<evidence type="ECO:0000256" key="5">
    <source>
        <dbReference type="ARBA" id="ARBA00022824"/>
    </source>
</evidence>
<evidence type="ECO:0000313" key="12">
    <source>
        <dbReference type="Proteomes" id="UP001237642"/>
    </source>
</evidence>
<evidence type="ECO:0000256" key="1">
    <source>
        <dbReference type="ARBA" id="ARBA00004111"/>
    </source>
</evidence>
<dbReference type="GO" id="GO:0009805">
    <property type="term" value="P:coumarin biosynthetic process"/>
    <property type="evidence" value="ECO:0007669"/>
    <property type="project" value="UniProtKB-ARBA"/>
</dbReference>
<dbReference type="InterPro" id="IPR001128">
    <property type="entry name" value="Cyt_P450"/>
</dbReference>
<organism evidence="11 12">
    <name type="scientific">Heracleum sosnowskyi</name>
    <dbReference type="NCBI Taxonomy" id="360622"/>
    <lineage>
        <taxon>Eukaryota</taxon>
        <taxon>Viridiplantae</taxon>
        <taxon>Streptophyta</taxon>
        <taxon>Embryophyta</taxon>
        <taxon>Tracheophyta</taxon>
        <taxon>Spermatophyta</taxon>
        <taxon>Magnoliopsida</taxon>
        <taxon>eudicotyledons</taxon>
        <taxon>Gunneridae</taxon>
        <taxon>Pentapetalae</taxon>
        <taxon>asterids</taxon>
        <taxon>campanulids</taxon>
        <taxon>Apiales</taxon>
        <taxon>Apiaceae</taxon>
        <taxon>Apioideae</taxon>
        <taxon>apioid superclade</taxon>
        <taxon>Tordylieae</taxon>
        <taxon>Tordyliinae</taxon>
        <taxon>Heracleum</taxon>
    </lineage>
</organism>
<evidence type="ECO:0000256" key="6">
    <source>
        <dbReference type="ARBA" id="ARBA00022848"/>
    </source>
</evidence>
<dbReference type="PANTHER" id="PTHR47955">
    <property type="entry name" value="CYTOCHROME P450 FAMILY 71 PROTEIN"/>
    <property type="match status" value="1"/>
</dbReference>
<dbReference type="GO" id="GO:0020037">
    <property type="term" value="F:heme binding"/>
    <property type="evidence" value="ECO:0007669"/>
    <property type="project" value="InterPro"/>
</dbReference>
<dbReference type="GO" id="GO:0004497">
    <property type="term" value="F:monooxygenase activity"/>
    <property type="evidence" value="ECO:0007669"/>
    <property type="project" value="UniProtKB-KW"/>
</dbReference>
<dbReference type="InterPro" id="IPR036396">
    <property type="entry name" value="Cyt_P450_sf"/>
</dbReference>
<accession>A0AAD8MA34</accession>
<keyword evidence="8" id="KW-0408">Iron</keyword>
<comment type="similarity">
    <text evidence="2">Belongs to the cytochrome P450 family.</text>
</comment>
<keyword evidence="9" id="KW-0503">Monooxygenase</keyword>
<keyword evidence="7" id="KW-0560">Oxidoreductase</keyword>